<evidence type="ECO:0000313" key="1">
    <source>
        <dbReference type="EMBL" id="KAK9778150.1"/>
    </source>
</evidence>
<evidence type="ECO:0000313" key="2">
    <source>
        <dbReference type="Proteomes" id="UP001465668"/>
    </source>
</evidence>
<proteinExistence type="predicted"/>
<reference evidence="1 2" key="1">
    <citation type="submission" date="2024-02" db="EMBL/GenBank/DDBJ databases">
        <title>First draft genome assembly of two strains of Seiridium cardinale.</title>
        <authorList>
            <person name="Emiliani G."/>
            <person name="Scali E."/>
        </authorList>
    </citation>
    <scope>NUCLEOTIDE SEQUENCE [LARGE SCALE GENOMIC DNA]</scope>
    <source>
        <strain evidence="1 2">BM-138-000479</strain>
    </source>
</reference>
<accession>A0ABR2XX91</accession>
<name>A0ABR2XX91_9PEZI</name>
<keyword evidence="2" id="KW-1185">Reference proteome</keyword>
<gene>
    <name evidence="1" type="ORF">SCAR479_05120</name>
</gene>
<evidence type="ECO:0008006" key="3">
    <source>
        <dbReference type="Google" id="ProtNLM"/>
    </source>
</evidence>
<dbReference type="Proteomes" id="UP001465668">
    <property type="component" value="Unassembled WGS sequence"/>
</dbReference>
<comment type="caution">
    <text evidence="1">The sequence shown here is derived from an EMBL/GenBank/DDBJ whole genome shotgun (WGS) entry which is preliminary data.</text>
</comment>
<protein>
    <recommendedName>
        <fullName evidence="3">N-acetyltransferase domain-containing protein</fullName>
    </recommendedName>
</protein>
<organism evidence="1 2">
    <name type="scientific">Seiridium cardinale</name>
    <dbReference type="NCBI Taxonomy" id="138064"/>
    <lineage>
        <taxon>Eukaryota</taxon>
        <taxon>Fungi</taxon>
        <taxon>Dikarya</taxon>
        <taxon>Ascomycota</taxon>
        <taxon>Pezizomycotina</taxon>
        <taxon>Sordariomycetes</taxon>
        <taxon>Xylariomycetidae</taxon>
        <taxon>Amphisphaeriales</taxon>
        <taxon>Sporocadaceae</taxon>
        <taxon>Seiridium</taxon>
    </lineage>
</organism>
<dbReference type="EMBL" id="JARVKM010000017">
    <property type="protein sequence ID" value="KAK9778150.1"/>
    <property type="molecule type" value="Genomic_DNA"/>
</dbReference>
<sequence length="296" mass="32238">MQDGLSSCKYFRRFANDIAPLFTLSHALASSALHRIRRKQLIAVHWGTSDGLGLRVKWTLRLHLRLLTATIFNSAGPPAVQAHSATARALGLQAVPAKVPTSSTGHAMGPTSTDRYRLTSTMGSPPTWIVGPMTKAVLADIFSSDQDMYPAPLTYARLQSWADACPDLSQCFYQSDPAVLGEETVSGLIAGAIIALPLKEKAWRDLLVGAVRETDVDASTMFAPDDGVAHAVGLHVFHVERFGDHVRGFTNTSLTYVRKIAEAKGWNVLGCSGECHWAMVIRRHSKKLISNLFKMG</sequence>